<name>A0A4V6PFB2_9ACTN</name>
<keyword evidence="1" id="KW-1133">Transmembrane helix</keyword>
<dbReference type="PROSITE" id="PS50022">
    <property type="entry name" value="FA58C_3"/>
    <property type="match status" value="1"/>
</dbReference>
<keyword evidence="1" id="KW-0472">Membrane</keyword>
<dbReference type="InterPro" id="IPR036278">
    <property type="entry name" value="Sialidase_sf"/>
</dbReference>
<dbReference type="InterPro" id="IPR008979">
    <property type="entry name" value="Galactose-bd-like_sf"/>
</dbReference>
<dbReference type="Gene3D" id="2.60.120.260">
    <property type="entry name" value="Galactose-binding domain-like"/>
    <property type="match status" value="1"/>
</dbReference>
<dbReference type="SUPFAM" id="SSF50939">
    <property type="entry name" value="Sialidases"/>
    <property type="match status" value="1"/>
</dbReference>
<dbReference type="Pfam" id="PF22633">
    <property type="entry name" value="F5_F8_type_C_2"/>
    <property type="match status" value="1"/>
</dbReference>
<feature type="domain" description="F5/8 type C" evidence="2">
    <location>
        <begin position="451"/>
        <end position="596"/>
    </location>
</feature>
<organism evidence="3 4">
    <name type="scientific">Jiangella asiatica</name>
    <dbReference type="NCBI Taxonomy" id="2530372"/>
    <lineage>
        <taxon>Bacteria</taxon>
        <taxon>Bacillati</taxon>
        <taxon>Actinomycetota</taxon>
        <taxon>Actinomycetes</taxon>
        <taxon>Jiangellales</taxon>
        <taxon>Jiangellaceae</taxon>
        <taxon>Jiangella</taxon>
    </lineage>
</organism>
<sequence>MERAAGPGSPITGRWPCSTCDVMRQVVPCLTSCQTVGAPMSWYGRKSGVGRWSIGAIALALLGIGIMIGAALTPGSTGPASAAPPALVDGAPGDQPSLSAGAMWYPWAPGPGELGAAPMAFSVDHLLDGRRVKKVVASWGRNEDSSNAPLRNTRAVAEDDGQVFVPYEALPPEFTMVATTRLRDGALLSASFVPTTAPAPNRVGISMARSTDLATTWTQWTAPLVENKWRLNWYRIHRDIIELADGTLLMGAYGHGTIAGVTKEYSLVLESTDGGQTFQQRSAVNAGSQYGTNELGMARTSDGRLIAVMRGSESVPRPPSMPLTVSFSDDDGLTWEPLQPYVPPEGMPNNGIMPKLVLQANGQLLMSYGRPDNNVVVSLDGTGRTWDTGTVVFSRHPGDDPLRRWMGSSGNMDLVPLHNGASLAFGDTCHNIWWCREYGHDNKIWTRRVDAVSPGVGKLDLAAKVEAGTARLTGQVVAADDRFAEQRLEGAVDGSSQYRSAARFDGDETLTIELDKVYTLNRIGLMMSRGEPNSARIQVSEDGRFWGRPIVSTGVRTDHAMRYEDIEPVRARYLRISRGSGGAPLSAVTELELYAANLLTFENDAPNSTPRTLTDTRYAFVVNTILPSYDNSSSHMALVDADMDAKATATFPASDPAQDQHVSFGFEGYGYGSGAIWDILGTDVSGAEVTAFRLHFAPDWTANVMKVRAWNGTSWVDVGSAGPVPPNKTWMAITIDSTATETTVSLNGTPMGTTTVTLADVEPFTGFRAETGLVPADVGNMEHAYDDVVIEPLS</sequence>
<evidence type="ECO:0000313" key="3">
    <source>
        <dbReference type="EMBL" id="TDD98207.1"/>
    </source>
</evidence>
<evidence type="ECO:0000256" key="1">
    <source>
        <dbReference type="SAM" id="Phobius"/>
    </source>
</evidence>
<dbReference type="CDD" id="cd15482">
    <property type="entry name" value="Sialidase_non-viral"/>
    <property type="match status" value="1"/>
</dbReference>
<gene>
    <name evidence="3" type="ORF">E1269_29125</name>
</gene>
<dbReference type="Gene3D" id="2.120.10.10">
    <property type="match status" value="1"/>
</dbReference>
<keyword evidence="4" id="KW-1185">Reference proteome</keyword>
<dbReference type="Proteomes" id="UP000294739">
    <property type="component" value="Unassembled WGS sequence"/>
</dbReference>
<protein>
    <recommendedName>
        <fullName evidence="2">F5/8 type C domain-containing protein</fullName>
    </recommendedName>
</protein>
<feature type="transmembrane region" description="Helical" evidence="1">
    <location>
        <begin position="52"/>
        <end position="72"/>
    </location>
</feature>
<accession>A0A4V6PFB2</accession>
<proteinExistence type="predicted"/>
<dbReference type="AlphaFoldDB" id="A0A4V6PFB2"/>
<dbReference type="OrthoDB" id="5165007at2"/>
<dbReference type="InParanoid" id="A0A4V6PFB2"/>
<evidence type="ECO:0000259" key="2">
    <source>
        <dbReference type="PROSITE" id="PS50022"/>
    </source>
</evidence>
<dbReference type="SUPFAM" id="SSF49785">
    <property type="entry name" value="Galactose-binding domain-like"/>
    <property type="match status" value="1"/>
</dbReference>
<keyword evidence="1" id="KW-0812">Transmembrane</keyword>
<dbReference type="EMBL" id="SMKZ01000070">
    <property type="protein sequence ID" value="TDD98207.1"/>
    <property type="molecule type" value="Genomic_DNA"/>
</dbReference>
<evidence type="ECO:0000313" key="4">
    <source>
        <dbReference type="Proteomes" id="UP000294739"/>
    </source>
</evidence>
<comment type="caution">
    <text evidence="3">The sequence shown here is derived from an EMBL/GenBank/DDBJ whole genome shotgun (WGS) entry which is preliminary data.</text>
</comment>
<dbReference type="InterPro" id="IPR011040">
    <property type="entry name" value="Sialidase"/>
</dbReference>
<dbReference type="InterPro" id="IPR000421">
    <property type="entry name" value="FA58C"/>
</dbReference>
<reference evidence="3 4" key="1">
    <citation type="submission" date="2019-03" db="EMBL/GenBank/DDBJ databases">
        <title>Draft genome sequences of novel Actinobacteria.</title>
        <authorList>
            <person name="Sahin N."/>
            <person name="Ay H."/>
            <person name="Saygin H."/>
        </authorList>
    </citation>
    <scope>NUCLEOTIDE SEQUENCE [LARGE SCALE GENOMIC DNA]</scope>
    <source>
        <strain evidence="3 4">5K138</strain>
    </source>
</reference>
<dbReference type="Pfam" id="PF13088">
    <property type="entry name" value="BNR_2"/>
    <property type="match status" value="1"/>
</dbReference>